<keyword evidence="2 3" id="KW-0808">Transferase</keyword>
<dbReference type="EMBL" id="JABTTQ020002818">
    <property type="protein sequence ID" value="KAK6121964.1"/>
    <property type="molecule type" value="Genomic_DNA"/>
</dbReference>
<dbReference type="Gene3D" id="3.40.50.300">
    <property type="entry name" value="P-loop containing nucleotide triphosphate hydrolases"/>
    <property type="match status" value="1"/>
</dbReference>
<comment type="caution">
    <text evidence="5">The sequence shown here is derived from an EMBL/GenBank/DDBJ whole genome shotgun (WGS) entry which is preliminary data.</text>
</comment>
<evidence type="ECO:0000259" key="4">
    <source>
        <dbReference type="Pfam" id="PF00685"/>
    </source>
</evidence>
<dbReference type="SUPFAM" id="SSF52540">
    <property type="entry name" value="P-loop containing nucleoside triphosphate hydrolases"/>
    <property type="match status" value="1"/>
</dbReference>
<evidence type="ECO:0000256" key="3">
    <source>
        <dbReference type="RuleBase" id="RU361155"/>
    </source>
</evidence>
<name>A0ABR0UI47_REHGL</name>
<keyword evidence="6" id="KW-1185">Reference proteome</keyword>
<dbReference type="InterPro" id="IPR027417">
    <property type="entry name" value="P-loop_NTPase"/>
</dbReference>
<protein>
    <recommendedName>
        <fullName evidence="3">Sulfotransferase</fullName>
        <ecNumber evidence="3">2.8.2.-</ecNumber>
    </recommendedName>
</protein>
<gene>
    <name evidence="5" type="ORF">DH2020_044293</name>
</gene>
<evidence type="ECO:0000313" key="5">
    <source>
        <dbReference type="EMBL" id="KAK6121964.1"/>
    </source>
</evidence>
<evidence type="ECO:0000256" key="2">
    <source>
        <dbReference type="ARBA" id="ARBA00022679"/>
    </source>
</evidence>
<sequence>MSTSSNLWPPSTLDDVEKLLNDLPKACVWDAKDICQWEGFWFPPAFVKSTITLRSRFQARDDDVFLASTMKTGTTWLKALSLCIMQNKSHQNSNEHDDVLTSGNPHFLVPIIETTIYYSKAPPVDIYDASAPRLLHTHLPYSMLPNSIKNSACKIVYITRNPKDNLISMWHFFNSLYRPNQDPYPIEKAFDCFCSGVHPFGPFFEHVVEYWQESQKRPQKILFVKYEELKSDPKGQVSKIAEFLGRPFADEKEVDEVLWRCSWGRLKNLEVNKSGNFLKDVPNKSLFRKGEIGDWKNYLTPEMKEQINQICCIKLEPFGLFL</sequence>
<proteinExistence type="inferred from homology"/>
<comment type="similarity">
    <text evidence="1 3">Belongs to the sulfotransferase 1 family.</text>
</comment>
<evidence type="ECO:0000256" key="1">
    <source>
        <dbReference type="ARBA" id="ARBA00005771"/>
    </source>
</evidence>
<organism evidence="5 6">
    <name type="scientific">Rehmannia glutinosa</name>
    <name type="common">Chinese foxglove</name>
    <dbReference type="NCBI Taxonomy" id="99300"/>
    <lineage>
        <taxon>Eukaryota</taxon>
        <taxon>Viridiplantae</taxon>
        <taxon>Streptophyta</taxon>
        <taxon>Embryophyta</taxon>
        <taxon>Tracheophyta</taxon>
        <taxon>Spermatophyta</taxon>
        <taxon>Magnoliopsida</taxon>
        <taxon>eudicotyledons</taxon>
        <taxon>Gunneridae</taxon>
        <taxon>Pentapetalae</taxon>
        <taxon>asterids</taxon>
        <taxon>lamiids</taxon>
        <taxon>Lamiales</taxon>
        <taxon>Orobanchaceae</taxon>
        <taxon>Rehmannieae</taxon>
        <taxon>Rehmannia</taxon>
    </lineage>
</organism>
<dbReference type="InterPro" id="IPR000863">
    <property type="entry name" value="Sulfotransferase_dom"/>
</dbReference>
<dbReference type="PANTHER" id="PTHR11783">
    <property type="entry name" value="SULFOTRANSFERASE SULT"/>
    <property type="match status" value="1"/>
</dbReference>
<dbReference type="Proteomes" id="UP001318860">
    <property type="component" value="Unassembled WGS sequence"/>
</dbReference>
<dbReference type="Pfam" id="PF00685">
    <property type="entry name" value="Sulfotransfer_1"/>
    <property type="match status" value="1"/>
</dbReference>
<dbReference type="EC" id="2.8.2.-" evidence="3"/>
<evidence type="ECO:0000313" key="6">
    <source>
        <dbReference type="Proteomes" id="UP001318860"/>
    </source>
</evidence>
<feature type="domain" description="Sulfotransferase" evidence="4">
    <location>
        <begin position="61"/>
        <end position="315"/>
    </location>
</feature>
<accession>A0ABR0UI47</accession>
<reference evidence="5 6" key="1">
    <citation type="journal article" date="2021" name="Comput. Struct. Biotechnol. J.">
        <title>De novo genome assembly of the potent medicinal plant Rehmannia glutinosa using nanopore technology.</title>
        <authorList>
            <person name="Ma L."/>
            <person name="Dong C."/>
            <person name="Song C."/>
            <person name="Wang X."/>
            <person name="Zheng X."/>
            <person name="Niu Y."/>
            <person name="Chen S."/>
            <person name="Feng W."/>
        </authorList>
    </citation>
    <scope>NUCLEOTIDE SEQUENCE [LARGE SCALE GENOMIC DNA]</scope>
    <source>
        <strain evidence="5">DH-2019</strain>
    </source>
</reference>